<gene>
    <name evidence="9" type="ORF">E4O86_21200</name>
</gene>
<evidence type="ECO:0000313" key="9">
    <source>
        <dbReference type="EMBL" id="MYZ50229.1"/>
    </source>
</evidence>
<dbReference type="PANTHER" id="PTHR11961">
    <property type="entry name" value="CYTOCHROME C"/>
    <property type="match status" value="1"/>
</dbReference>
<dbReference type="AlphaFoldDB" id="A0A964T857"/>
<evidence type="ECO:0000256" key="2">
    <source>
        <dbReference type="ARBA" id="ARBA00022617"/>
    </source>
</evidence>
<evidence type="ECO:0000259" key="8">
    <source>
        <dbReference type="PROSITE" id="PS51007"/>
    </source>
</evidence>
<dbReference type="InterPro" id="IPR009056">
    <property type="entry name" value="Cyt_c-like_dom"/>
</dbReference>
<dbReference type="GO" id="GO:0046872">
    <property type="term" value="F:metal ion binding"/>
    <property type="evidence" value="ECO:0007669"/>
    <property type="project" value="UniProtKB-KW"/>
</dbReference>
<keyword evidence="4" id="KW-0249">Electron transport</keyword>
<dbReference type="PROSITE" id="PS51007">
    <property type="entry name" value="CYTC"/>
    <property type="match status" value="1"/>
</dbReference>
<dbReference type="InterPro" id="IPR002327">
    <property type="entry name" value="Cyt_c_1A/1B"/>
</dbReference>
<dbReference type="GO" id="GO:0020037">
    <property type="term" value="F:heme binding"/>
    <property type="evidence" value="ECO:0007669"/>
    <property type="project" value="InterPro"/>
</dbReference>
<reference evidence="9" key="1">
    <citation type="submission" date="2019-03" db="EMBL/GenBank/DDBJ databases">
        <title>Afifella sp. nov., isolated from activated sludge.</title>
        <authorList>
            <person name="Li Q."/>
            <person name="Liu Y."/>
        </authorList>
    </citation>
    <scope>NUCLEOTIDE SEQUENCE</scope>
    <source>
        <strain evidence="9">L72</strain>
    </source>
</reference>
<feature type="domain" description="Cytochrome c" evidence="8">
    <location>
        <begin position="24"/>
        <end position="127"/>
    </location>
</feature>
<dbReference type="InterPro" id="IPR036909">
    <property type="entry name" value="Cyt_c-like_dom_sf"/>
</dbReference>
<keyword evidence="1" id="KW-0813">Transport</keyword>
<dbReference type="EMBL" id="SPKJ01000137">
    <property type="protein sequence ID" value="MYZ50229.1"/>
    <property type="molecule type" value="Genomic_DNA"/>
</dbReference>
<dbReference type="Gene3D" id="1.10.760.10">
    <property type="entry name" value="Cytochrome c-like domain"/>
    <property type="match status" value="1"/>
</dbReference>
<dbReference type="PRINTS" id="PR00604">
    <property type="entry name" value="CYTCHRMECIAB"/>
</dbReference>
<feature type="signal peptide" evidence="7">
    <location>
        <begin position="1"/>
        <end position="21"/>
    </location>
</feature>
<evidence type="ECO:0000256" key="7">
    <source>
        <dbReference type="SAM" id="SignalP"/>
    </source>
</evidence>
<evidence type="ECO:0000256" key="5">
    <source>
        <dbReference type="ARBA" id="ARBA00023004"/>
    </source>
</evidence>
<keyword evidence="2 6" id="KW-0349">Heme</keyword>
<proteinExistence type="predicted"/>
<comment type="caution">
    <text evidence="9">The sequence shown here is derived from an EMBL/GenBank/DDBJ whole genome shotgun (WGS) entry which is preliminary data.</text>
</comment>
<evidence type="ECO:0000313" key="10">
    <source>
        <dbReference type="Proteomes" id="UP000773614"/>
    </source>
</evidence>
<dbReference type="RefSeq" id="WP_161142551.1">
    <property type="nucleotide sequence ID" value="NZ_SPKJ01000137.1"/>
</dbReference>
<dbReference type="OrthoDB" id="9805828at2"/>
<evidence type="ECO:0000256" key="4">
    <source>
        <dbReference type="ARBA" id="ARBA00022982"/>
    </source>
</evidence>
<accession>A0A964T857</accession>
<evidence type="ECO:0000256" key="1">
    <source>
        <dbReference type="ARBA" id="ARBA00022448"/>
    </source>
</evidence>
<protein>
    <submittedName>
        <fullName evidence="9">Cytochrome c family protein</fullName>
    </submittedName>
</protein>
<keyword evidence="3 6" id="KW-0479">Metal-binding</keyword>
<dbReference type="Proteomes" id="UP000773614">
    <property type="component" value="Unassembled WGS sequence"/>
</dbReference>
<keyword evidence="10" id="KW-1185">Reference proteome</keyword>
<organism evidence="9 10">
    <name type="scientific">Propylenella binzhouense</name>
    <dbReference type="NCBI Taxonomy" id="2555902"/>
    <lineage>
        <taxon>Bacteria</taxon>
        <taxon>Pseudomonadati</taxon>
        <taxon>Pseudomonadota</taxon>
        <taxon>Alphaproteobacteria</taxon>
        <taxon>Hyphomicrobiales</taxon>
        <taxon>Propylenellaceae</taxon>
        <taxon>Propylenella</taxon>
    </lineage>
</organism>
<dbReference type="Pfam" id="PF00034">
    <property type="entry name" value="Cytochrom_C"/>
    <property type="match status" value="1"/>
</dbReference>
<evidence type="ECO:0000256" key="3">
    <source>
        <dbReference type="ARBA" id="ARBA00022723"/>
    </source>
</evidence>
<sequence length="130" mass="13743">MLKRIAIATVLIGAAVGSADAQSDLEKAGANVFKKCAACHAVGEGAKNRVGPELNDVVGRTAGTAPDYKYSNAMKEAGEKGLVWGDETLHKYLENPKAFIPGNKMTFPGLKKEDERDAVVAYLKSFSKGG</sequence>
<name>A0A964T857_9HYPH</name>
<dbReference type="SUPFAM" id="SSF46626">
    <property type="entry name" value="Cytochrome c"/>
    <property type="match status" value="1"/>
</dbReference>
<dbReference type="GO" id="GO:0009055">
    <property type="term" value="F:electron transfer activity"/>
    <property type="evidence" value="ECO:0007669"/>
    <property type="project" value="InterPro"/>
</dbReference>
<keyword evidence="5 6" id="KW-0408">Iron</keyword>
<feature type="chain" id="PRO_5037546574" evidence="7">
    <location>
        <begin position="22"/>
        <end position="130"/>
    </location>
</feature>
<keyword evidence="7" id="KW-0732">Signal</keyword>
<evidence type="ECO:0000256" key="6">
    <source>
        <dbReference type="PROSITE-ProRule" id="PRU00433"/>
    </source>
</evidence>